<evidence type="ECO:0000259" key="7">
    <source>
        <dbReference type="Pfam" id="PF04542"/>
    </source>
</evidence>
<dbReference type="HOGENOM" id="CLU_047691_3_0_0"/>
<gene>
    <name evidence="9" type="ordered locus">Acid345_4527</name>
</gene>
<dbReference type="GO" id="GO:0006352">
    <property type="term" value="P:DNA-templated transcription initiation"/>
    <property type="evidence" value="ECO:0007669"/>
    <property type="project" value="InterPro"/>
</dbReference>
<evidence type="ECO:0000256" key="2">
    <source>
        <dbReference type="ARBA" id="ARBA00023015"/>
    </source>
</evidence>
<dbReference type="InterPro" id="IPR014284">
    <property type="entry name" value="RNA_pol_sigma-70_dom"/>
</dbReference>
<dbReference type="InterPro" id="IPR039425">
    <property type="entry name" value="RNA_pol_sigma-70-like"/>
</dbReference>
<accession>Q1IHX3</accession>
<keyword evidence="5" id="KW-0804">Transcription</keyword>
<keyword evidence="4" id="KW-0238">DNA-binding</keyword>
<dbReference type="PANTHER" id="PTHR43133:SF8">
    <property type="entry name" value="RNA POLYMERASE SIGMA FACTOR HI_1459-RELATED"/>
    <property type="match status" value="1"/>
</dbReference>
<dbReference type="InterPro" id="IPR007627">
    <property type="entry name" value="RNA_pol_sigma70_r2"/>
</dbReference>
<dbReference type="SUPFAM" id="SSF88659">
    <property type="entry name" value="Sigma3 and sigma4 domains of RNA polymerase sigma factors"/>
    <property type="match status" value="1"/>
</dbReference>
<dbReference type="CDD" id="cd06171">
    <property type="entry name" value="Sigma70_r4"/>
    <property type="match status" value="1"/>
</dbReference>
<dbReference type="AlphaFoldDB" id="Q1IHX3"/>
<dbReference type="STRING" id="204669.Acid345_4527"/>
<dbReference type="NCBIfam" id="TIGR02937">
    <property type="entry name" value="sigma70-ECF"/>
    <property type="match status" value="1"/>
</dbReference>
<protein>
    <submittedName>
        <fullName evidence="9">RNA polymerase, sigma subunit, ECF family</fullName>
    </submittedName>
</protein>
<feature type="region of interest" description="Disordered" evidence="6">
    <location>
        <begin position="1"/>
        <end position="37"/>
    </location>
</feature>
<evidence type="ECO:0000256" key="3">
    <source>
        <dbReference type="ARBA" id="ARBA00023082"/>
    </source>
</evidence>
<dbReference type="SUPFAM" id="SSF88946">
    <property type="entry name" value="Sigma2 domain of RNA polymerase sigma factors"/>
    <property type="match status" value="1"/>
</dbReference>
<keyword evidence="10" id="KW-1185">Reference proteome</keyword>
<evidence type="ECO:0000256" key="6">
    <source>
        <dbReference type="SAM" id="MobiDB-lite"/>
    </source>
</evidence>
<dbReference type="Pfam" id="PF08281">
    <property type="entry name" value="Sigma70_r4_2"/>
    <property type="match status" value="1"/>
</dbReference>
<evidence type="ECO:0000259" key="8">
    <source>
        <dbReference type="Pfam" id="PF08281"/>
    </source>
</evidence>
<evidence type="ECO:0000256" key="1">
    <source>
        <dbReference type="ARBA" id="ARBA00010641"/>
    </source>
</evidence>
<dbReference type="Proteomes" id="UP000002432">
    <property type="component" value="Chromosome"/>
</dbReference>
<dbReference type="KEGG" id="aba:Acid345_4527"/>
<keyword evidence="3" id="KW-0731">Sigma factor</keyword>
<dbReference type="GO" id="GO:0016987">
    <property type="term" value="F:sigma factor activity"/>
    <property type="evidence" value="ECO:0007669"/>
    <property type="project" value="UniProtKB-KW"/>
</dbReference>
<evidence type="ECO:0000313" key="10">
    <source>
        <dbReference type="Proteomes" id="UP000002432"/>
    </source>
</evidence>
<organism evidence="9 10">
    <name type="scientific">Koribacter versatilis (strain Ellin345)</name>
    <dbReference type="NCBI Taxonomy" id="204669"/>
    <lineage>
        <taxon>Bacteria</taxon>
        <taxon>Pseudomonadati</taxon>
        <taxon>Acidobacteriota</taxon>
        <taxon>Terriglobia</taxon>
        <taxon>Terriglobales</taxon>
        <taxon>Candidatus Korobacteraceae</taxon>
        <taxon>Candidatus Korobacter</taxon>
    </lineage>
</organism>
<dbReference type="EnsemblBacteria" id="ABF43527">
    <property type="protein sequence ID" value="ABF43527"/>
    <property type="gene ID" value="Acid345_4527"/>
</dbReference>
<dbReference type="OrthoDB" id="9785675at2"/>
<feature type="domain" description="RNA polymerase sigma factor 70 region 4 type 2" evidence="8">
    <location>
        <begin position="176"/>
        <end position="227"/>
    </location>
</feature>
<evidence type="ECO:0000256" key="5">
    <source>
        <dbReference type="ARBA" id="ARBA00023163"/>
    </source>
</evidence>
<comment type="similarity">
    <text evidence="1">Belongs to the sigma-70 factor family. ECF subfamily.</text>
</comment>
<evidence type="ECO:0000313" key="9">
    <source>
        <dbReference type="EMBL" id="ABF43527.1"/>
    </source>
</evidence>
<dbReference type="GO" id="GO:0003677">
    <property type="term" value="F:DNA binding"/>
    <property type="evidence" value="ECO:0007669"/>
    <property type="project" value="UniProtKB-KW"/>
</dbReference>
<sequence>MASEAVVRSLTGIPGATVTSGRPGKSGSEKPSTTRGDVVGQTLSRVNDADLIRASQRGDHAAFEELVRQYDSAVLRLALHLTRSESDAQDIYQEAFLKAYRNIGNFRFECSFYTWIYRIVTNLCLDLLRKRQVRKEDAPVATDQRGEEYDLLDQVADDRSGASPERDLMRRELGSRIAKALEKLTPRERMVFEMKHYQGLKLRTIGEILNTTEETAKNTLFRGTQKLRAALADMKRK</sequence>
<dbReference type="InterPro" id="IPR013249">
    <property type="entry name" value="RNA_pol_sigma70_r4_t2"/>
</dbReference>
<evidence type="ECO:0000256" key="4">
    <source>
        <dbReference type="ARBA" id="ARBA00023125"/>
    </source>
</evidence>
<dbReference type="InterPro" id="IPR013324">
    <property type="entry name" value="RNA_pol_sigma_r3/r4-like"/>
</dbReference>
<dbReference type="Gene3D" id="1.10.1740.10">
    <property type="match status" value="1"/>
</dbReference>
<dbReference type="RefSeq" id="WP_011525324.1">
    <property type="nucleotide sequence ID" value="NC_008009.1"/>
</dbReference>
<reference evidence="9 10" key="1">
    <citation type="journal article" date="2009" name="Appl. Environ. Microbiol.">
        <title>Three genomes from the phylum Acidobacteria provide insight into the lifestyles of these microorganisms in soils.</title>
        <authorList>
            <person name="Ward N.L."/>
            <person name="Challacombe J.F."/>
            <person name="Janssen P.H."/>
            <person name="Henrissat B."/>
            <person name="Coutinho P.M."/>
            <person name="Wu M."/>
            <person name="Xie G."/>
            <person name="Haft D.H."/>
            <person name="Sait M."/>
            <person name="Badger J."/>
            <person name="Barabote R.D."/>
            <person name="Bradley B."/>
            <person name="Brettin T.S."/>
            <person name="Brinkac L.M."/>
            <person name="Bruce D."/>
            <person name="Creasy T."/>
            <person name="Daugherty S.C."/>
            <person name="Davidsen T.M."/>
            <person name="DeBoy R.T."/>
            <person name="Detter J.C."/>
            <person name="Dodson R.J."/>
            <person name="Durkin A.S."/>
            <person name="Ganapathy A."/>
            <person name="Gwinn-Giglio M."/>
            <person name="Han C.S."/>
            <person name="Khouri H."/>
            <person name="Kiss H."/>
            <person name="Kothari S.P."/>
            <person name="Madupu R."/>
            <person name="Nelson K.E."/>
            <person name="Nelson W.C."/>
            <person name="Paulsen I."/>
            <person name="Penn K."/>
            <person name="Ren Q."/>
            <person name="Rosovitz M.J."/>
            <person name="Selengut J.D."/>
            <person name="Shrivastava S."/>
            <person name="Sullivan S.A."/>
            <person name="Tapia R."/>
            <person name="Thompson L.S."/>
            <person name="Watkins K.L."/>
            <person name="Yang Q."/>
            <person name="Yu C."/>
            <person name="Zafar N."/>
            <person name="Zhou L."/>
            <person name="Kuske C.R."/>
        </authorList>
    </citation>
    <scope>NUCLEOTIDE SEQUENCE [LARGE SCALE GENOMIC DNA]</scope>
    <source>
        <strain evidence="9 10">Ellin345</strain>
    </source>
</reference>
<name>Q1IHX3_KORVE</name>
<dbReference type="Pfam" id="PF04542">
    <property type="entry name" value="Sigma70_r2"/>
    <property type="match status" value="1"/>
</dbReference>
<dbReference type="InterPro" id="IPR036388">
    <property type="entry name" value="WH-like_DNA-bd_sf"/>
</dbReference>
<feature type="domain" description="RNA polymerase sigma-70 region 2" evidence="7">
    <location>
        <begin position="66"/>
        <end position="132"/>
    </location>
</feature>
<dbReference type="PANTHER" id="PTHR43133">
    <property type="entry name" value="RNA POLYMERASE ECF-TYPE SIGMA FACTO"/>
    <property type="match status" value="1"/>
</dbReference>
<dbReference type="Gene3D" id="1.10.10.10">
    <property type="entry name" value="Winged helix-like DNA-binding domain superfamily/Winged helix DNA-binding domain"/>
    <property type="match status" value="1"/>
</dbReference>
<dbReference type="EMBL" id="CP000360">
    <property type="protein sequence ID" value="ABF43527.1"/>
    <property type="molecule type" value="Genomic_DNA"/>
</dbReference>
<dbReference type="eggNOG" id="COG1595">
    <property type="taxonomic scope" value="Bacteria"/>
</dbReference>
<keyword evidence="2" id="KW-0805">Transcription regulation</keyword>
<proteinExistence type="inferred from homology"/>
<dbReference type="InterPro" id="IPR013325">
    <property type="entry name" value="RNA_pol_sigma_r2"/>
</dbReference>